<name>A0A4Z2IMR5_9TELE</name>
<dbReference type="Proteomes" id="UP000314294">
    <property type="component" value="Unassembled WGS sequence"/>
</dbReference>
<proteinExistence type="predicted"/>
<evidence type="ECO:0000256" key="1">
    <source>
        <dbReference type="SAM" id="MobiDB-lite"/>
    </source>
</evidence>
<sequence>MQKGSRLVQQHRLDTVSIRQEEGMALTGGHVPNPEIIRQLQWPTRPAPDRTRTDCRRNTPVALETLKDNDLMIKPWEGVGDQAKLAAASPRPELVLGRQSQAVLPSKSEIHNSNDCWRNDITVHHSDRRETQSRAEKGYINFSMNLESEDSVSQSLEKYPKANQTRVLKENKDRDWLRRGNGFKAPCSRLEGLVNEGGAWKPVESAQSEESEPPDFQPLSM</sequence>
<dbReference type="AlphaFoldDB" id="A0A4Z2IMR5"/>
<dbReference type="EMBL" id="SRLO01000065">
    <property type="protein sequence ID" value="TNN79330.1"/>
    <property type="molecule type" value="Genomic_DNA"/>
</dbReference>
<evidence type="ECO:0000313" key="3">
    <source>
        <dbReference type="Proteomes" id="UP000314294"/>
    </source>
</evidence>
<protein>
    <submittedName>
        <fullName evidence="2">Uncharacterized protein</fullName>
    </submittedName>
</protein>
<gene>
    <name evidence="2" type="ORF">EYF80_010353</name>
</gene>
<feature type="region of interest" description="Disordered" evidence="1">
    <location>
        <begin position="198"/>
        <end position="221"/>
    </location>
</feature>
<keyword evidence="3" id="KW-1185">Reference proteome</keyword>
<evidence type="ECO:0000313" key="2">
    <source>
        <dbReference type="EMBL" id="TNN79330.1"/>
    </source>
</evidence>
<accession>A0A4Z2IMR5</accession>
<reference evidence="2 3" key="1">
    <citation type="submission" date="2019-03" db="EMBL/GenBank/DDBJ databases">
        <title>First draft genome of Liparis tanakae, snailfish: a comprehensive survey of snailfish specific genes.</title>
        <authorList>
            <person name="Kim W."/>
            <person name="Song I."/>
            <person name="Jeong J.-H."/>
            <person name="Kim D."/>
            <person name="Kim S."/>
            <person name="Ryu S."/>
            <person name="Song J.Y."/>
            <person name="Lee S.K."/>
        </authorList>
    </citation>
    <scope>NUCLEOTIDE SEQUENCE [LARGE SCALE GENOMIC DNA]</scope>
    <source>
        <tissue evidence="2">Muscle</tissue>
    </source>
</reference>
<organism evidence="2 3">
    <name type="scientific">Liparis tanakae</name>
    <name type="common">Tanaka's snailfish</name>
    <dbReference type="NCBI Taxonomy" id="230148"/>
    <lineage>
        <taxon>Eukaryota</taxon>
        <taxon>Metazoa</taxon>
        <taxon>Chordata</taxon>
        <taxon>Craniata</taxon>
        <taxon>Vertebrata</taxon>
        <taxon>Euteleostomi</taxon>
        <taxon>Actinopterygii</taxon>
        <taxon>Neopterygii</taxon>
        <taxon>Teleostei</taxon>
        <taxon>Neoteleostei</taxon>
        <taxon>Acanthomorphata</taxon>
        <taxon>Eupercaria</taxon>
        <taxon>Perciformes</taxon>
        <taxon>Cottioidei</taxon>
        <taxon>Cottales</taxon>
        <taxon>Liparidae</taxon>
        <taxon>Liparis</taxon>
    </lineage>
</organism>
<comment type="caution">
    <text evidence="2">The sequence shown here is derived from an EMBL/GenBank/DDBJ whole genome shotgun (WGS) entry which is preliminary data.</text>
</comment>